<keyword evidence="3" id="KW-0406">Ion transport</keyword>
<dbReference type="KEGG" id="ndk:I601_3187"/>
<proteinExistence type="predicted"/>
<dbReference type="Gene3D" id="1.10.287.70">
    <property type="match status" value="1"/>
</dbReference>
<dbReference type="Proteomes" id="UP000077868">
    <property type="component" value="Chromosome"/>
</dbReference>
<dbReference type="AlphaFoldDB" id="A0A1A9GMT5"/>
<sequence length="289" mass="31145">MISAAGLLVVLVALWDIFHTLWHPGGFGRIARWVFQFVWWATKHVLPSHTRQLAGPIGILGTVALWTGLVVIGWTLVYLPHMSDGFYFGSALRPEQSSDALTALYLSLVTVATLGFGDVTPADAVLRLLAPFEALLGFVLLTAAISWILQIYPALGRRRSVAKRLSLLQSSHATAVVAGGEPCVASRMLDAVTDGTIQAETDLLQYAESYYFIEEEEELSLAATLPHALELAEAGRTSSSREVQLAADMLTAAVESLALLLDRAYLKTGSATPEVLASYGADHGFEPHA</sequence>
<keyword evidence="4" id="KW-1185">Reference proteome</keyword>
<feature type="transmembrane region" description="Helical" evidence="1">
    <location>
        <begin position="134"/>
        <end position="155"/>
    </location>
</feature>
<name>A0A1A9GMT5_9ACTN</name>
<feature type="domain" description="Potassium channel" evidence="2">
    <location>
        <begin position="79"/>
        <end position="149"/>
    </location>
</feature>
<dbReference type="Pfam" id="PF07885">
    <property type="entry name" value="Ion_trans_2"/>
    <property type="match status" value="1"/>
</dbReference>
<dbReference type="InterPro" id="IPR013099">
    <property type="entry name" value="K_chnl_dom"/>
</dbReference>
<organism evidence="3 4">
    <name type="scientific">Nocardioides dokdonensis FR1436</name>
    <dbReference type="NCBI Taxonomy" id="1300347"/>
    <lineage>
        <taxon>Bacteria</taxon>
        <taxon>Bacillati</taxon>
        <taxon>Actinomycetota</taxon>
        <taxon>Actinomycetes</taxon>
        <taxon>Propionibacteriales</taxon>
        <taxon>Nocardioidaceae</taxon>
        <taxon>Nocardioides</taxon>
    </lineage>
</organism>
<dbReference type="EMBL" id="CP015079">
    <property type="protein sequence ID" value="ANH39594.1"/>
    <property type="molecule type" value="Genomic_DNA"/>
</dbReference>
<dbReference type="GO" id="GO:0034220">
    <property type="term" value="P:monoatomic ion transmembrane transport"/>
    <property type="evidence" value="ECO:0007669"/>
    <property type="project" value="UniProtKB-KW"/>
</dbReference>
<dbReference type="SUPFAM" id="SSF81324">
    <property type="entry name" value="Voltage-gated potassium channels"/>
    <property type="match status" value="1"/>
</dbReference>
<evidence type="ECO:0000313" key="4">
    <source>
        <dbReference type="Proteomes" id="UP000077868"/>
    </source>
</evidence>
<keyword evidence="1" id="KW-1133">Transmembrane helix</keyword>
<evidence type="ECO:0000256" key="1">
    <source>
        <dbReference type="SAM" id="Phobius"/>
    </source>
</evidence>
<evidence type="ECO:0000313" key="3">
    <source>
        <dbReference type="EMBL" id="ANH39594.1"/>
    </source>
</evidence>
<keyword evidence="1" id="KW-0812">Transmembrane</keyword>
<feature type="transmembrane region" description="Helical" evidence="1">
    <location>
        <begin position="100"/>
        <end position="122"/>
    </location>
</feature>
<evidence type="ECO:0000259" key="2">
    <source>
        <dbReference type="Pfam" id="PF07885"/>
    </source>
</evidence>
<reference evidence="3 4" key="1">
    <citation type="submission" date="2016-03" db="EMBL/GenBank/DDBJ databases">
        <title>Complete genome sequence of a soil Actinobacterium, Nocardioides dokdonensis FR1436.</title>
        <authorList>
            <person name="Kwon S.-K."/>
            <person name="Kim K."/>
            <person name="Kim J.F."/>
        </authorList>
    </citation>
    <scope>NUCLEOTIDE SEQUENCE [LARGE SCALE GENOMIC DNA]</scope>
    <source>
        <strain evidence="3 4">FR1436</strain>
    </source>
</reference>
<keyword evidence="3" id="KW-0813">Transport</keyword>
<keyword evidence="1" id="KW-0472">Membrane</keyword>
<gene>
    <name evidence="3" type="ORF">I601_3187</name>
</gene>
<accession>A0A1A9GMT5</accession>
<feature type="transmembrane region" description="Helical" evidence="1">
    <location>
        <begin position="57"/>
        <end position="79"/>
    </location>
</feature>
<protein>
    <submittedName>
        <fullName evidence="3">Voltage-gated potassium channel</fullName>
    </submittedName>
</protein>
<dbReference type="STRING" id="1300347.I601_3187"/>
<keyword evidence="3" id="KW-0407">Ion channel</keyword>
<dbReference type="PATRIC" id="fig|1300347.3.peg.3188"/>